<dbReference type="HOGENOM" id="CLU_1562984_0_0_1"/>
<protein>
    <submittedName>
        <fullName evidence="1">Uncharacterized protein</fullName>
    </submittedName>
</protein>
<keyword evidence="2" id="KW-1185">Reference proteome</keyword>
<proteinExistence type="predicted"/>
<evidence type="ECO:0000313" key="1">
    <source>
        <dbReference type="EMBL" id="KDR79754.1"/>
    </source>
</evidence>
<sequence>MLNILPHRDIPHIFVCPIHLHRGPHARGSSSCSYAWQSWSRTPASPSHSPAPSSCLSAYPSSCPAVYITTNAARSTYKTKSTSKGIVQALRGGAACSNPRTSCSCGYFSVCGGLPSARKTCYTRSIFQARIEGLVRRTIAIDIYADQLAEQHGNEVAADVLTLSRSNRCAA</sequence>
<reference evidence="2" key="1">
    <citation type="journal article" date="2014" name="Proc. Natl. Acad. Sci. U.S.A.">
        <title>Extensive sampling of basidiomycete genomes demonstrates inadequacy of the white-rot/brown-rot paradigm for wood decay fungi.</title>
        <authorList>
            <person name="Riley R."/>
            <person name="Salamov A.A."/>
            <person name="Brown D.W."/>
            <person name="Nagy L.G."/>
            <person name="Floudas D."/>
            <person name="Held B.W."/>
            <person name="Levasseur A."/>
            <person name="Lombard V."/>
            <person name="Morin E."/>
            <person name="Otillar R."/>
            <person name="Lindquist E.A."/>
            <person name="Sun H."/>
            <person name="LaButti K.M."/>
            <person name="Schmutz J."/>
            <person name="Jabbour D."/>
            <person name="Luo H."/>
            <person name="Baker S.E."/>
            <person name="Pisabarro A.G."/>
            <person name="Walton J.D."/>
            <person name="Blanchette R.A."/>
            <person name="Henrissat B."/>
            <person name="Martin F."/>
            <person name="Cullen D."/>
            <person name="Hibbett D.S."/>
            <person name="Grigoriev I.V."/>
        </authorList>
    </citation>
    <scope>NUCLEOTIDE SEQUENCE [LARGE SCALE GENOMIC DNA]</scope>
    <source>
        <strain evidence="2">CBS 339.88</strain>
    </source>
</reference>
<evidence type="ECO:0000313" key="2">
    <source>
        <dbReference type="Proteomes" id="UP000027222"/>
    </source>
</evidence>
<name>A0A067TIK3_GALM3</name>
<organism evidence="1 2">
    <name type="scientific">Galerina marginata (strain CBS 339.88)</name>
    <dbReference type="NCBI Taxonomy" id="685588"/>
    <lineage>
        <taxon>Eukaryota</taxon>
        <taxon>Fungi</taxon>
        <taxon>Dikarya</taxon>
        <taxon>Basidiomycota</taxon>
        <taxon>Agaricomycotina</taxon>
        <taxon>Agaricomycetes</taxon>
        <taxon>Agaricomycetidae</taxon>
        <taxon>Agaricales</taxon>
        <taxon>Agaricineae</taxon>
        <taxon>Strophariaceae</taxon>
        <taxon>Galerina</taxon>
    </lineage>
</organism>
<dbReference type="Proteomes" id="UP000027222">
    <property type="component" value="Unassembled WGS sequence"/>
</dbReference>
<accession>A0A067TIK3</accession>
<gene>
    <name evidence="1" type="ORF">GALMADRAFT_1163021</name>
</gene>
<dbReference type="EMBL" id="KL142372">
    <property type="protein sequence ID" value="KDR79754.1"/>
    <property type="molecule type" value="Genomic_DNA"/>
</dbReference>
<dbReference type="AlphaFoldDB" id="A0A067TIK3"/>